<keyword evidence="3" id="KW-1185">Reference proteome</keyword>
<dbReference type="InterPro" id="IPR052895">
    <property type="entry name" value="HetReg/Transcr_Mod"/>
</dbReference>
<dbReference type="AlphaFoldDB" id="A0A6A5KL57"/>
<dbReference type="Proteomes" id="UP000800040">
    <property type="component" value="Unassembled WGS sequence"/>
</dbReference>
<gene>
    <name evidence="2" type="ORF">BDW02DRAFT_463003</name>
</gene>
<dbReference type="Pfam" id="PF06985">
    <property type="entry name" value="HET"/>
    <property type="match status" value="1"/>
</dbReference>
<evidence type="ECO:0000313" key="2">
    <source>
        <dbReference type="EMBL" id="KAF1834213.1"/>
    </source>
</evidence>
<name>A0A6A5KL57_9PLEO</name>
<feature type="non-terminal residue" evidence="2">
    <location>
        <position position="297"/>
    </location>
</feature>
<protein>
    <recommendedName>
        <fullName evidence="1">Heterokaryon incompatibility domain-containing protein</fullName>
    </recommendedName>
</protein>
<reference evidence="2" key="1">
    <citation type="submission" date="2020-01" db="EMBL/GenBank/DDBJ databases">
        <authorList>
            <consortium name="DOE Joint Genome Institute"/>
            <person name="Haridas S."/>
            <person name="Albert R."/>
            <person name="Binder M."/>
            <person name="Bloem J."/>
            <person name="Labutti K."/>
            <person name="Salamov A."/>
            <person name="Andreopoulos B."/>
            <person name="Baker S.E."/>
            <person name="Barry K."/>
            <person name="Bills G."/>
            <person name="Bluhm B.H."/>
            <person name="Cannon C."/>
            <person name="Castanera R."/>
            <person name="Culley D.E."/>
            <person name="Daum C."/>
            <person name="Ezra D."/>
            <person name="Gonzalez J.B."/>
            <person name="Henrissat B."/>
            <person name="Kuo A."/>
            <person name="Liang C."/>
            <person name="Lipzen A."/>
            <person name="Lutzoni F."/>
            <person name="Magnuson J."/>
            <person name="Mondo S."/>
            <person name="Nolan M."/>
            <person name="Ohm R."/>
            <person name="Pangilinan J."/>
            <person name="Park H.-J."/>
            <person name="Ramirez L."/>
            <person name="Alfaro M."/>
            <person name="Sun H."/>
            <person name="Tritt A."/>
            <person name="Yoshinaga Y."/>
            <person name="Zwiers L.-H."/>
            <person name="Turgeon B.G."/>
            <person name="Goodwin S.B."/>
            <person name="Spatafora J.W."/>
            <person name="Crous P.W."/>
            <person name="Grigoriev I.V."/>
        </authorList>
    </citation>
    <scope>NUCLEOTIDE SEQUENCE</scope>
    <source>
        <strain evidence="2">P77</strain>
    </source>
</reference>
<dbReference type="InterPro" id="IPR010730">
    <property type="entry name" value="HET"/>
</dbReference>
<feature type="domain" description="Heterokaryon incompatibility" evidence="1">
    <location>
        <begin position="1"/>
        <end position="86"/>
    </location>
</feature>
<dbReference type="Pfam" id="PF26639">
    <property type="entry name" value="Het-6_barrel"/>
    <property type="match status" value="1"/>
</dbReference>
<dbReference type="PANTHER" id="PTHR24148">
    <property type="entry name" value="ANKYRIN REPEAT DOMAIN-CONTAINING PROTEIN 39 HOMOLOG-RELATED"/>
    <property type="match status" value="1"/>
</dbReference>
<dbReference type="PANTHER" id="PTHR24148:SF64">
    <property type="entry name" value="HETEROKARYON INCOMPATIBILITY DOMAIN-CONTAINING PROTEIN"/>
    <property type="match status" value="1"/>
</dbReference>
<organism evidence="2 3">
    <name type="scientific">Decorospora gaudefroyi</name>
    <dbReference type="NCBI Taxonomy" id="184978"/>
    <lineage>
        <taxon>Eukaryota</taxon>
        <taxon>Fungi</taxon>
        <taxon>Dikarya</taxon>
        <taxon>Ascomycota</taxon>
        <taxon>Pezizomycotina</taxon>
        <taxon>Dothideomycetes</taxon>
        <taxon>Pleosporomycetidae</taxon>
        <taxon>Pleosporales</taxon>
        <taxon>Pleosporineae</taxon>
        <taxon>Pleosporaceae</taxon>
        <taxon>Decorospora</taxon>
    </lineage>
</organism>
<proteinExistence type="predicted"/>
<dbReference type="EMBL" id="ML975305">
    <property type="protein sequence ID" value="KAF1834213.1"/>
    <property type="molecule type" value="Genomic_DNA"/>
</dbReference>
<sequence length="297" mass="34598">MEEIYKKAANVQVWLGKDDWFTTPAQHTFQAVLQAMVRFRNTDLTTVDIFNRDWWLEHELPDPGDWIGFYVYLQHAWFRRSWVVQEVALGTKINVFCGTFQVSGSDLAQSYHFLQRNGWLSQLEKVRRFCTHGISNSGREAHYLKAVLENKRFIQRPMLQALGLKHGHEDQTAESPRQQTRVEALWRTLLLDCCSKCSPAPIETGFAFGDWILRRIEEAHTLYLILRDTQNQRTRQSEFFSQYSEYNPGRRVFRTAQGWLGNGHQSAQPGDEVWLIPQCTAPFILRPLPDGKYSMVG</sequence>
<accession>A0A6A5KL57</accession>
<dbReference type="OrthoDB" id="3678145at2759"/>
<evidence type="ECO:0000259" key="1">
    <source>
        <dbReference type="Pfam" id="PF06985"/>
    </source>
</evidence>
<evidence type="ECO:0000313" key="3">
    <source>
        <dbReference type="Proteomes" id="UP000800040"/>
    </source>
</evidence>